<reference evidence="3" key="1">
    <citation type="submission" date="2025-08" db="UniProtKB">
        <authorList>
            <consortium name="RefSeq"/>
        </authorList>
    </citation>
    <scope>IDENTIFICATION</scope>
    <source>
        <tissue evidence="3">Testes</tissue>
    </source>
</reference>
<dbReference type="InterPro" id="IPR052825">
    <property type="entry name" value="CCD-Prefoldin_beta-like"/>
</dbReference>
<dbReference type="GeneID" id="100369899"/>
<feature type="coiled-coil region" evidence="1">
    <location>
        <begin position="50"/>
        <end position="112"/>
    </location>
</feature>
<feature type="coiled-coil region" evidence="1">
    <location>
        <begin position="179"/>
        <end position="242"/>
    </location>
</feature>
<dbReference type="PANTHER" id="PTHR34479">
    <property type="entry name" value="COILED-COIL DOMAIN-CONTAINING PROTEIN 30"/>
    <property type="match status" value="1"/>
</dbReference>
<evidence type="ECO:0000256" key="1">
    <source>
        <dbReference type="SAM" id="Coils"/>
    </source>
</evidence>
<keyword evidence="1" id="KW-0175">Coiled coil</keyword>
<keyword evidence="2" id="KW-1185">Reference proteome</keyword>
<organism evidence="2 3">
    <name type="scientific">Saccoglossus kowalevskii</name>
    <name type="common">Acorn worm</name>
    <dbReference type="NCBI Taxonomy" id="10224"/>
    <lineage>
        <taxon>Eukaryota</taxon>
        <taxon>Metazoa</taxon>
        <taxon>Hemichordata</taxon>
        <taxon>Enteropneusta</taxon>
        <taxon>Harrimaniidae</taxon>
        <taxon>Saccoglossus</taxon>
    </lineage>
</organism>
<accession>A0ABM0LVY6</accession>
<evidence type="ECO:0000313" key="3">
    <source>
        <dbReference type="RefSeq" id="XP_006811927.1"/>
    </source>
</evidence>
<dbReference type="RefSeq" id="XP_006811927.1">
    <property type="nucleotide sequence ID" value="XM_006811864.1"/>
</dbReference>
<gene>
    <name evidence="3" type="primary">LOC100369899</name>
</gene>
<evidence type="ECO:0000313" key="2">
    <source>
        <dbReference type="Proteomes" id="UP000694865"/>
    </source>
</evidence>
<name>A0ABM0LVY6_SACKO</name>
<dbReference type="Proteomes" id="UP000694865">
    <property type="component" value="Unplaced"/>
</dbReference>
<sequence length="392" mass="46254">MTNPQDINELEEIKQKLAEDGLDGNASNDDKLRHIWRLYTKADNGLQTSLKDVEQLRIQQTQEMQEVENYVEHIRSLSHEREQLTAEFEAENEKLKSENEQLRNELVDGANSEITQMLMQEGLEDVANGTTSEQIAYLLVERARLMDEVDIERKRVDDIEASQGFPDDYRLQETIRKEREAFEEERQNFKMTKESLQRLHDDELNRLKKDHQDQVRQKDKLIMELQNEVQKNNNMLERERKARKVDAEEKIVKQETILTQTASRDYELQHLKDKQIMMEEDKNILNEKIKELSEELQKEKTSRSNQEATLHKLRAVIERNKKVLAESEGSKQILADEKRALEMKLAFLQKDIDGMKDKEKTMVNVQSCEKDINDSLKKEIEDLKTEKEKLKT</sequence>
<protein>
    <submittedName>
        <fullName evidence="3">Intracellular protein transport protein USO1-like</fullName>
    </submittedName>
</protein>
<feature type="coiled-coil region" evidence="1">
    <location>
        <begin position="275"/>
        <end position="358"/>
    </location>
</feature>
<proteinExistence type="predicted"/>
<dbReference type="PANTHER" id="PTHR34479:SF1">
    <property type="entry name" value="COILED-COIL DOMAIN-CONTAINING PROTEIN 30"/>
    <property type="match status" value="1"/>
</dbReference>